<keyword evidence="4" id="KW-1185">Reference proteome</keyword>
<evidence type="ECO:0000313" key="4">
    <source>
        <dbReference type="Proteomes" id="UP000473699"/>
    </source>
</evidence>
<protein>
    <submittedName>
        <fullName evidence="3">Endonuclease</fullName>
    </submittedName>
</protein>
<organism evidence="3 4">
    <name type="scientific">Pyramidobacter porci</name>
    <dbReference type="NCBI Taxonomy" id="2605789"/>
    <lineage>
        <taxon>Bacteria</taxon>
        <taxon>Thermotogati</taxon>
        <taxon>Synergistota</taxon>
        <taxon>Synergistia</taxon>
        <taxon>Synergistales</taxon>
        <taxon>Dethiosulfovibrionaceae</taxon>
        <taxon>Pyramidobacter</taxon>
    </lineage>
</organism>
<dbReference type="RefSeq" id="WP_154529348.1">
    <property type="nucleotide sequence ID" value="NZ_VUNH01000010.1"/>
</dbReference>
<reference evidence="3 4" key="1">
    <citation type="submission" date="2019-08" db="EMBL/GenBank/DDBJ databases">
        <title>In-depth cultivation of the pig gut microbiome towards novel bacterial diversity and tailored functional studies.</title>
        <authorList>
            <person name="Wylensek D."/>
            <person name="Hitch T.C.A."/>
            <person name="Clavel T."/>
        </authorList>
    </citation>
    <scope>NUCLEOTIDE SEQUENCE [LARGE SCALE GENOMIC DNA]</scope>
    <source>
        <strain evidence="3 4">SM-530-WT-4B</strain>
    </source>
</reference>
<dbReference type="EMBL" id="VUNH01000010">
    <property type="protein sequence ID" value="MST56268.1"/>
    <property type="molecule type" value="Genomic_DNA"/>
</dbReference>
<feature type="signal peptide" evidence="1">
    <location>
        <begin position="1"/>
        <end position="24"/>
    </location>
</feature>
<keyword evidence="3" id="KW-0378">Hydrolase</keyword>
<dbReference type="InterPro" id="IPR036691">
    <property type="entry name" value="Endo/exonu/phosph_ase_sf"/>
</dbReference>
<dbReference type="Pfam" id="PF03372">
    <property type="entry name" value="Exo_endo_phos"/>
    <property type="match status" value="1"/>
</dbReference>
<keyword evidence="1" id="KW-0732">Signal</keyword>
<dbReference type="Gene3D" id="3.60.10.10">
    <property type="entry name" value="Endonuclease/exonuclease/phosphatase"/>
    <property type="match status" value="1"/>
</dbReference>
<gene>
    <name evidence="3" type="ORF">FYJ74_09520</name>
</gene>
<feature type="domain" description="Endonuclease/exonuclease/phosphatase" evidence="2">
    <location>
        <begin position="28"/>
        <end position="237"/>
    </location>
</feature>
<feature type="chain" id="PRO_5026714879" evidence="1">
    <location>
        <begin position="25"/>
        <end position="282"/>
    </location>
</feature>
<name>A0A6L5YDZ7_9BACT</name>
<proteinExistence type="predicted"/>
<keyword evidence="3" id="KW-0255">Endonuclease</keyword>
<accession>A0A6L5YDZ7</accession>
<keyword evidence="3" id="KW-0540">Nuclease</keyword>
<dbReference type="InterPro" id="IPR005135">
    <property type="entry name" value="Endo/exonuclease/phosphatase"/>
</dbReference>
<evidence type="ECO:0000313" key="3">
    <source>
        <dbReference type="EMBL" id="MST56268.1"/>
    </source>
</evidence>
<evidence type="ECO:0000256" key="1">
    <source>
        <dbReference type="SAM" id="SignalP"/>
    </source>
</evidence>
<comment type="caution">
    <text evidence="3">The sequence shown here is derived from an EMBL/GenBank/DDBJ whole genome shotgun (WGS) entry which is preliminary data.</text>
</comment>
<sequence>MNKTFRRALAAAFAMLLSAASAFAMTIGTFNIEFFTMSGSSEDRSQPYTPADMRELADSIRRSGADVLALQEIEGNATMRFFTATALPGWKYFGNDTDGTQDLFFLWNPSKVTLVGTPQLYYANRTGRFEGRKFKLFDRPPLVARFKDNASGNIYTLANVHLKSMTTIGKSDAEYAARYNLAKRAAQTKKLDELAQRLEKPAFILGDYNSPDPQKEVNFPLLGLRYGYSFDNWNNNLDYIGYVGIGRDKLGEVKETETRIRHRSTRRKDHPDHDIVAVEIRD</sequence>
<dbReference type="GO" id="GO:0004519">
    <property type="term" value="F:endonuclease activity"/>
    <property type="evidence" value="ECO:0007669"/>
    <property type="project" value="UniProtKB-KW"/>
</dbReference>
<evidence type="ECO:0000259" key="2">
    <source>
        <dbReference type="Pfam" id="PF03372"/>
    </source>
</evidence>
<dbReference type="Proteomes" id="UP000473699">
    <property type="component" value="Unassembled WGS sequence"/>
</dbReference>
<dbReference type="AlphaFoldDB" id="A0A6L5YDZ7"/>
<dbReference type="SUPFAM" id="SSF56219">
    <property type="entry name" value="DNase I-like"/>
    <property type="match status" value="1"/>
</dbReference>